<feature type="transmembrane region" description="Helical" evidence="8">
    <location>
        <begin position="228"/>
        <end position="251"/>
    </location>
</feature>
<feature type="transmembrane region" description="Helical" evidence="8">
    <location>
        <begin position="92"/>
        <end position="111"/>
    </location>
</feature>
<keyword evidence="5 8" id="KW-0472">Membrane</keyword>
<feature type="transmembrane region" description="Helical" evidence="8">
    <location>
        <begin position="271"/>
        <end position="291"/>
    </location>
</feature>
<evidence type="ECO:0000256" key="6">
    <source>
        <dbReference type="ARBA" id="ARBA00023170"/>
    </source>
</evidence>
<proteinExistence type="predicted"/>
<evidence type="ECO:0000256" key="3">
    <source>
        <dbReference type="ARBA" id="ARBA00022989"/>
    </source>
</evidence>
<evidence type="ECO:0000259" key="9">
    <source>
        <dbReference type="PROSITE" id="PS50262"/>
    </source>
</evidence>
<gene>
    <name evidence="10" type="ORF">IZO911_LOCUS29001</name>
</gene>
<evidence type="ECO:0000313" key="10">
    <source>
        <dbReference type="EMBL" id="CAF1207886.1"/>
    </source>
</evidence>
<dbReference type="InterPro" id="IPR000276">
    <property type="entry name" value="GPCR_Rhodpsn"/>
</dbReference>
<dbReference type="PROSITE" id="PS50262">
    <property type="entry name" value="G_PROTEIN_RECEP_F1_2"/>
    <property type="match status" value="1"/>
</dbReference>
<dbReference type="GO" id="GO:0004930">
    <property type="term" value="F:G protein-coupled receptor activity"/>
    <property type="evidence" value="ECO:0007669"/>
    <property type="project" value="UniProtKB-KW"/>
</dbReference>
<keyword evidence="3 8" id="KW-1133">Transmembrane helix</keyword>
<feature type="transmembrane region" description="Helical" evidence="8">
    <location>
        <begin position="131"/>
        <end position="154"/>
    </location>
</feature>
<dbReference type="SUPFAM" id="SSF81321">
    <property type="entry name" value="Family A G protein-coupled receptor-like"/>
    <property type="match status" value="1"/>
</dbReference>
<comment type="caution">
    <text evidence="10">The sequence shown here is derived from an EMBL/GenBank/DDBJ whole genome shotgun (WGS) entry which is preliminary data.</text>
</comment>
<evidence type="ECO:0000256" key="2">
    <source>
        <dbReference type="ARBA" id="ARBA00022692"/>
    </source>
</evidence>
<evidence type="ECO:0000256" key="4">
    <source>
        <dbReference type="ARBA" id="ARBA00023040"/>
    </source>
</evidence>
<evidence type="ECO:0000313" key="11">
    <source>
        <dbReference type="Proteomes" id="UP000663860"/>
    </source>
</evidence>
<keyword evidence="7" id="KW-0807">Transducer</keyword>
<dbReference type="PANTHER" id="PTHR24243:SF208">
    <property type="entry name" value="PYROKININ-1 RECEPTOR"/>
    <property type="match status" value="1"/>
</dbReference>
<feature type="transmembrane region" description="Helical" evidence="8">
    <location>
        <begin position="49"/>
        <end position="72"/>
    </location>
</feature>
<sequence>MWTTTDFIIFQKTFFSVLVPIIIIIGTFGSILNVIVFSVSKKLRSSSCSLYLIFASITYAVYLNIVALLRLLQVSYNIDPASQWLWFCKLRYYSVGILLMLPRSYMLLAAIDRYLMSKSRQHRFLSYRIALKMIVLTFFFWLIVCVHFVIFYNIKISSNGTNYVCSNPPGSYSTFLSFYSILINGISIPLLMTIFGLLTLHNLKHYRNQIHNNFIILVQRRKKEEWSILRMILIQLIVNVILSLPVTIYLFYNGLTQYVEKSSLRNFIENYIYNMFTLLPYINAAASFYVYSLTSRTFRKELCYLIIHYSTSIKQSIIHHSRALFTHSFTP</sequence>
<feature type="transmembrane region" description="Helical" evidence="8">
    <location>
        <begin position="14"/>
        <end position="37"/>
    </location>
</feature>
<evidence type="ECO:0000256" key="7">
    <source>
        <dbReference type="ARBA" id="ARBA00023224"/>
    </source>
</evidence>
<dbReference type="GO" id="GO:0005886">
    <property type="term" value="C:plasma membrane"/>
    <property type="evidence" value="ECO:0007669"/>
    <property type="project" value="TreeGrafter"/>
</dbReference>
<dbReference type="PRINTS" id="PR00237">
    <property type="entry name" value="GPCRRHODOPSN"/>
</dbReference>
<reference evidence="10" key="1">
    <citation type="submission" date="2021-02" db="EMBL/GenBank/DDBJ databases">
        <authorList>
            <person name="Nowell W R."/>
        </authorList>
    </citation>
    <scope>NUCLEOTIDE SEQUENCE</scope>
</reference>
<organism evidence="10 11">
    <name type="scientific">Adineta steineri</name>
    <dbReference type="NCBI Taxonomy" id="433720"/>
    <lineage>
        <taxon>Eukaryota</taxon>
        <taxon>Metazoa</taxon>
        <taxon>Spiralia</taxon>
        <taxon>Gnathifera</taxon>
        <taxon>Rotifera</taxon>
        <taxon>Eurotatoria</taxon>
        <taxon>Bdelloidea</taxon>
        <taxon>Adinetida</taxon>
        <taxon>Adinetidae</taxon>
        <taxon>Adineta</taxon>
    </lineage>
</organism>
<evidence type="ECO:0000256" key="1">
    <source>
        <dbReference type="ARBA" id="ARBA00004141"/>
    </source>
</evidence>
<name>A0A814WXR1_9BILA</name>
<evidence type="ECO:0000256" key="5">
    <source>
        <dbReference type="ARBA" id="ARBA00023136"/>
    </source>
</evidence>
<dbReference type="InterPro" id="IPR017452">
    <property type="entry name" value="GPCR_Rhodpsn_7TM"/>
</dbReference>
<evidence type="ECO:0000256" key="8">
    <source>
        <dbReference type="SAM" id="Phobius"/>
    </source>
</evidence>
<dbReference type="Gene3D" id="1.20.1070.10">
    <property type="entry name" value="Rhodopsin 7-helix transmembrane proteins"/>
    <property type="match status" value="1"/>
</dbReference>
<protein>
    <recommendedName>
        <fullName evidence="9">G-protein coupled receptors family 1 profile domain-containing protein</fullName>
    </recommendedName>
</protein>
<dbReference type="EMBL" id="CAJNOE010000421">
    <property type="protein sequence ID" value="CAF1207886.1"/>
    <property type="molecule type" value="Genomic_DNA"/>
</dbReference>
<keyword evidence="4" id="KW-0297">G-protein coupled receptor</keyword>
<keyword evidence="2 8" id="KW-0812">Transmembrane</keyword>
<feature type="transmembrane region" description="Helical" evidence="8">
    <location>
        <begin position="174"/>
        <end position="200"/>
    </location>
</feature>
<keyword evidence="6" id="KW-0675">Receptor</keyword>
<dbReference type="AlphaFoldDB" id="A0A814WXR1"/>
<dbReference type="Proteomes" id="UP000663860">
    <property type="component" value="Unassembled WGS sequence"/>
</dbReference>
<comment type="subcellular location">
    <subcellularLocation>
        <location evidence="1">Membrane</location>
        <topology evidence="1">Multi-pass membrane protein</topology>
    </subcellularLocation>
</comment>
<feature type="domain" description="G-protein coupled receptors family 1 profile" evidence="9">
    <location>
        <begin position="29"/>
        <end position="291"/>
    </location>
</feature>
<accession>A0A814WXR1</accession>
<dbReference type="PANTHER" id="PTHR24243">
    <property type="entry name" value="G-PROTEIN COUPLED RECEPTOR"/>
    <property type="match status" value="1"/>
</dbReference>